<gene>
    <name evidence="1" type="ORF">FRX31_025993</name>
</gene>
<evidence type="ECO:0000313" key="2">
    <source>
        <dbReference type="Proteomes" id="UP000554482"/>
    </source>
</evidence>
<accession>A0A7J6VI89</accession>
<reference evidence="1 2" key="1">
    <citation type="submission" date="2020-06" db="EMBL/GenBank/DDBJ databases">
        <title>Transcriptomic and genomic resources for Thalictrum thalictroides and T. hernandezii: Facilitating candidate gene discovery in an emerging model plant lineage.</title>
        <authorList>
            <person name="Arias T."/>
            <person name="Riano-Pachon D.M."/>
            <person name="Di Stilio V.S."/>
        </authorList>
    </citation>
    <scope>NUCLEOTIDE SEQUENCE [LARGE SCALE GENOMIC DNA]</scope>
    <source>
        <strain evidence="2">cv. WT478/WT964</strain>
        <tissue evidence="1">Leaves</tissue>
    </source>
</reference>
<keyword evidence="2" id="KW-1185">Reference proteome</keyword>
<dbReference type="EMBL" id="JABWDY010032133">
    <property type="protein sequence ID" value="KAF5184421.1"/>
    <property type="molecule type" value="Genomic_DNA"/>
</dbReference>
<proteinExistence type="predicted"/>
<name>A0A7J6VI89_THATH</name>
<dbReference type="AlphaFoldDB" id="A0A7J6VI89"/>
<dbReference type="Proteomes" id="UP000554482">
    <property type="component" value="Unassembled WGS sequence"/>
</dbReference>
<protein>
    <submittedName>
        <fullName evidence="1">Uncharacterized protein</fullName>
    </submittedName>
</protein>
<organism evidence="1 2">
    <name type="scientific">Thalictrum thalictroides</name>
    <name type="common">Rue-anemone</name>
    <name type="synonym">Anemone thalictroides</name>
    <dbReference type="NCBI Taxonomy" id="46969"/>
    <lineage>
        <taxon>Eukaryota</taxon>
        <taxon>Viridiplantae</taxon>
        <taxon>Streptophyta</taxon>
        <taxon>Embryophyta</taxon>
        <taxon>Tracheophyta</taxon>
        <taxon>Spermatophyta</taxon>
        <taxon>Magnoliopsida</taxon>
        <taxon>Ranunculales</taxon>
        <taxon>Ranunculaceae</taxon>
        <taxon>Thalictroideae</taxon>
        <taxon>Thalictrum</taxon>
    </lineage>
</organism>
<sequence length="63" mass="7272">MVFVMHIPLEFSPNRTISWKNPNPTREAEVIAGKSQDYKTLQIRDSQLSTVNAIPVKKQQFRS</sequence>
<comment type="caution">
    <text evidence="1">The sequence shown here is derived from an EMBL/GenBank/DDBJ whole genome shotgun (WGS) entry which is preliminary data.</text>
</comment>
<evidence type="ECO:0000313" key="1">
    <source>
        <dbReference type="EMBL" id="KAF5184421.1"/>
    </source>
</evidence>